<dbReference type="EMBL" id="JH930468">
    <property type="protein sequence ID" value="EKM61588.1"/>
    <property type="molecule type" value="Genomic_DNA"/>
</dbReference>
<keyword evidence="3" id="KW-1185">Reference proteome</keyword>
<dbReference type="AlphaFoldDB" id="K5WC98"/>
<dbReference type="InParanoid" id="K5WC98"/>
<sequence>MAVGAAQGARKYGLDHAREGNCKEYERMTHKKLVSQAAAEKNKMTDGQEDATENMVLGSEDKDEVNIVNIAGISESDLAAIVDRAHARSPRVSRKTDSSPITDVLPAIPSAGAVISPPLPQHNMSTETDKPSHPPTETEAVQSSYLQCATSSSSATLELQRKVTAKKPRFESPGRTDPKTPSVVLAKLPFVTTRRSTPLDLLAAEPSSSAAPSQQPSLAAEEFSPELTAFQAPALVEFFRTIRVPLQHLAPVFIQYGFCPRRRSTCSA</sequence>
<protein>
    <submittedName>
        <fullName evidence="2">Uncharacterized protein</fullName>
    </submittedName>
</protein>
<proteinExistence type="predicted"/>
<reference evidence="2 3" key="1">
    <citation type="journal article" date="2012" name="BMC Genomics">
        <title>Comparative genomics of the white-rot fungi, Phanerochaete carnosa and P. chrysosporium, to elucidate the genetic basis of the distinct wood types they colonize.</title>
        <authorList>
            <person name="Suzuki H."/>
            <person name="MacDonald J."/>
            <person name="Syed K."/>
            <person name="Salamov A."/>
            <person name="Hori C."/>
            <person name="Aerts A."/>
            <person name="Henrissat B."/>
            <person name="Wiebenga A."/>
            <person name="vanKuyk P.A."/>
            <person name="Barry K."/>
            <person name="Lindquist E."/>
            <person name="LaButti K."/>
            <person name="Lapidus A."/>
            <person name="Lucas S."/>
            <person name="Coutinho P."/>
            <person name="Gong Y."/>
            <person name="Samejima M."/>
            <person name="Mahadevan R."/>
            <person name="Abou-Zaid M."/>
            <person name="de Vries R.P."/>
            <person name="Igarashi K."/>
            <person name="Yadav J.S."/>
            <person name="Grigoriev I.V."/>
            <person name="Master E.R."/>
        </authorList>
    </citation>
    <scope>NUCLEOTIDE SEQUENCE [LARGE SCALE GENOMIC DNA]</scope>
    <source>
        <strain evidence="2 3">HHB-10118-sp</strain>
    </source>
</reference>
<evidence type="ECO:0000313" key="3">
    <source>
        <dbReference type="Proteomes" id="UP000008370"/>
    </source>
</evidence>
<dbReference type="Proteomes" id="UP000008370">
    <property type="component" value="Unassembled WGS sequence"/>
</dbReference>
<feature type="region of interest" description="Disordered" evidence="1">
    <location>
        <begin position="39"/>
        <end position="58"/>
    </location>
</feature>
<dbReference type="RefSeq" id="XP_007390995.1">
    <property type="nucleotide sequence ID" value="XM_007390933.1"/>
</dbReference>
<organism evidence="2 3">
    <name type="scientific">Phanerochaete carnosa (strain HHB-10118-sp)</name>
    <name type="common">White-rot fungus</name>
    <name type="synonym">Peniophora carnosa</name>
    <dbReference type="NCBI Taxonomy" id="650164"/>
    <lineage>
        <taxon>Eukaryota</taxon>
        <taxon>Fungi</taxon>
        <taxon>Dikarya</taxon>
        <taxon>Basidiomycota</taxon>
        <taxon>Agaricomycotina</taxon>
        <taxon>Agaricomycetes</taxon>
        <taxon>Polyporales</taxon>
        <taxon>Phanerochaetaceae</taxon>
        <taxon>Phanerochaete</taxon>
    </lineage>
</organism>
<dbReference type="HOGENOM" id="CLU_1038662_0_0_1"/>
<gene>
    <name evidence="2" type="ORF">PHACADRAFT_190764</name>
</gene>
<evidence type="ECO:0000256" key="1">
    <source>
        <dbReference type="SAM" id="MobiDB-lite"/>
    </source>
</evidence>
<dbReference type="KEGG" id="pco:PHACADRAFT_190764"/>
<feature type="region of interest" description="Disordered" evidence="1">
    <location>
        <begin position="86"/>
        <end position="105"/>
    </location>
</feature>
<evidence type="ECO:0000313" key="2">
    <source>
        <dbReference type="EMBL" id="EKM61588.1"/>
    </source>
</evidence>
<dbReference type="GeneID" id="18910698"/>
<feature type="region of interest" description="Disordered" evidence="1">
    <location>
        <begin position="111"/>
        <end position="147"/>
    </location>
</feature>
<accession>K5WC98</accession>
<name>K5WC98_PHACS</name>